<proteinExistence type="predicted"/>
<dbReference type="Pfam" id="PF09722">
    <property type="entry name" value="Xre_MbcA_ParS_C"/>
    <property type="match status" value="1"/>
</dbReference>
<evidence type="ECO:0000313" key="4">
    <source>
        <dbReference type="Proteomes" id="UP000680067"/>
    </source>
</evidence>
<name>A0A941DMZ2_9BURK</name>
<comment type="caution">
    <text evidence="3">The sequence shown here is derived from an EMBL/GenBank/DDBJ whole genome shotgun (WGS) entry which is preliminary data.</text>
</comment>
<dbReference type="RefSeq" id="WP_212689060.1">
    <property type="nucleotide sequence ID" value="NZ_CAXBSD010000352.1"/>
</dbReference>
<feature type="domain" description="Antitoxin Xre-like helix-turn-helix" evidence="2">
    <location>
        <begin position="35"/>
        <end position="94"/>
    </location>
</feature>
<evidence type="ECO:0000313" key="3">
    <source>
        <dbReference type="EMBL" id="MBR7783783.1"/>
    </source>
</evidence>
<dbReference type="InterPro" id="IPR024467">
    <property type="entry name" value="Xre/MbcA/ParS-like_toxin-bd"/>
</dbReference>
<accession>A0A941DMZ2</accession>
<feature type="domain" description="Antitoxin Xre/MbcA/ParS-like toxin-binding" evidence="1">
    <location>
        <begin position="111"/>
        <end position="156"/>
    </location>
</feature>
<dbReference type="AlphaFoldDB" id="A0A941DMZ2"/>
<sequence>MHATVSSALQQPVAGRHYSFDSFDKAFTMPAMEKIELVEHGVKASDFKKLVEDMGLAQEELSRALRISVSTINRKVKRDEILSIDESERVLNMASLIGQISVMVSSADTGFNAAQWVASWIEQPLPALGGRRPVEFLGTSSGFQMVSNVLRTMQSGAYL</sequence>
<dbReference type="InterPro" id="IPR046847">
    <property type="entry name" value="Xre-like_HTH"/>
</dbReference>
<dbReference type="Proteomes" id="UP000680067">
    <property type="component" value="Unassembled WGS sequence"/>
</dbReference>
<reference evidence="3" key="1">
    <citation type="submission" date="2021-04" db="EMBL/GenBank/DDBJ databases">
        <title>novel species isolated from subtropical streams in China.</title>
        <authorList>
            <person name="Lu H."/>
        </authorList>
    </citation>
    <scope>NUCLEOTIDE SEQUENCE</scope>
    <source>
        <strain evidence="3">LFS511W</strain>
    </source>
</reference>
<organism evidence="3 4">
    <name type="scientific">Undibacterium luofuense</name>
    <dbReference type="NCBI Taxonomy" id="2828733"/>
    <lineage>
        <taxon>Bacteria</taxon>
        <taxon>Pseudomonadati</taxon>
        <taxon>Pseudomonadota</taxon>
        <taxon>Betaproteobacteria</taxon>
        <taxon>Burkholderiales</taxon>
        <taxon>Oxalobacteraceae</taxon>
        <taxon>Undibacterium</taxon>
    </lineage>
</organism>
<evidence type="ECO:0000259" key="1">
    <source>
        <dbReference type="Pfam" id="PF09722"/>
    </source>
</evidence>
<dbReference type="GO" id="GO:0003677">
    <property type="term" value="F:DNA binding"/>
    <property type="evidence" value="ECO:0007669"/>
    <property type="project" value="InterPro"/>
</dbReference>
<gene>
    <name evidence="3" type="ORF">KDM89_16680</name>
</gene>
<evidence type="ECO:0000259" key="2">
    <source>
        <dbReference type="Pfam" id="PF20432"/>
    </source>
</evidence>
<keyword evidence="4" id="KW-1185">Reference proteome</keyword>
<dbReference type="Pfam" id="PF20432">
    <property type="entry name" value="Xre-like-HTH"/>
    <property type="match status" value="1"/>
</dbReference>
<dbReference type="EMBL" id="JAGSPN010000015">
    <property type="protein sequence ID" value="MBR7783783.1"/>
    <property type="molecule type" value="Genomic_DNA"/>
</dbReference>
<protein>
    <submittedName>
        <fullName evidence="3">DUF2384 domain-containing protein</fullName>
    </submittedName>
</protein>